<evidence type="ECO:0000259" key="3">
    <source>
        <dbReference type="PROSITE" id="PS50237"/>
    </source>
</evidence>
<dbReference type="SMART" id="SM00119">
    <property type="entry name" value="HECTc"/>
    <property type="match status" value="1"/>
</dbReference>
<dbReference type="PANTHER" id="PTHR46654">
    <property type="entry name" value="E3 UBIQUITIN-PROTEIN LIGASE HECTD3"/>
    <property type="match status" value="1"/>
</dbReference>
<proteinExistence type="predicted"/>
<feature type="active site" description="Glycyl thioester intermediate" evidence="2">
    <location>
        <position position="2282"/>
    </location>
</feature>
<dbReference type="SUPFAM" id="SSF56204">
    <property type="entry name" value="Hect, E3 ligase catalytic domain"/>
    <property type="match status" value="1"/>
</dbReference>
<dbReference type="Gene3D" id="3.30.2410.10">
    <property type="entry name" value="Hect, E3 ligase catalytic domain"/>
    <property type="match status" value="1"/>
</dbReference>
<dbReference type="InterPro" id="IPR042469">
    <property type="entry name" value="HECTD3"/>
</dbReference>
<dbReference type="EMBL" id="JAPFFF010000001">
    <property type="protein sequence ID" value="KAK8900324.1"/>
    <property type="molecule type" value="Genomic_DNA"/>
</dbReference>
<reference evidence="4 5" key="1">
    <citation type="submission" date="2024-04" db="EMBL/GenBank/DDBJ databases">
        <title>Tritrichomonas musculus Genome.</title>
        <authorList>
            <person name="Alves-Ferreira E."/>
            <person name="Grigg M."/>
            <person name="Lorenzi H."/>
            <person name="Galac M."/>
        </authorList>
    </citation>
    <scope>NUCLEOTIDE SEQUENCE [LARGE SCALE GENOMIC DNA]</scope>
    <source>
        <strain evidence="4 5">EAF2021</strain>
    </source>
</reference>
<dbReference type="InterPro" id="IPR035983">
    <property type="entry name" value="Hect_E3_ubiquitin_ligase"/>
</dbReference>
<dbReference type="InterPro" id="IPR000569">
    <property type="entry name" value="HECT_dom"/>
</dbReference>
<comment type="caution">
    <text evidence="4">The sequence shown here is derived from an EMBL/GenBank/DDBJ whole genome shotgun (WGS) entry which is preliminary data.</text>
</comment>
<sequence length="2314" mass="272363">MLSKFVPQSKSNYIFDPFGISAKEALKNFHPLTIDIINKSFQLSSYFEDFKTKEINNSDIPPDIFPPELLDILFAKIQQNDNNDINSILENIISMIPSKSISDEFQQKDQMIKEIILKIKLFYLQYNELIQSGQYNYYWTNDIMKEINYFPFYPFVPRGLPPIQFQLPHDFELSEKVQIATNGIEIFMLIDHFVFIFKLLIGTELLTNTYKRVELDPNIKDYSQIVCYGKDVLIVSQKKTFIIERELNDEWELKYQFDTFPDSIVCSDGVVLIVIFREFAKVRNSLKNVTFKIYSLNNGSLVFKKNIQLNSYNHHLQNAFLYPKFITTNGSTITITSEYDNGNSIILDDTTFSITKGQIMKKELGKKIIEINGFFNNGKNHFLSILQDSVNSSFWVLNEKKIDELNKIFCFERYPCYQPHDPFISNAMCQLINKGCNGHFGFPNIKVFTMKRKPHFDIFYGLDLDYFLHSNINQDLFLFLFPSLFFNPFICHMDENNIPDLLNQFRELTEKFRIDLGSLENQKNVQDSLKLFIQYLFTFSIEKTEPILSLWILRQYQFSWYSKLHNQKMLDTYQSIFKLNSIQNVTISSLFLNIFSINSIIYSMVDIDDITEIEFESAYFTYFPQSIAYYSFDIKDIKKKNPIISNYFDVLFDLLPLISYRKRLVVTYFDFLKIYGFINLRSFYDYSLFISMAISCMLVSKNDLKWSYDNSIDRSKVKTTVIKCDKLLGNMTTIYRHWKPLVNRNITEKVRLFDAKCLFVFYKLISGNSINTILPKIQECIKTNKDLQLSLDLMYSYRNKYRKSMQEKNEIWIEQFDNLLQVMNFLECKFDENDDKKALINEFMQHDYHIANNFLYSKKEKVEMIQRGMNQLLKALEDVSEKDFHINHPDVPFPNELFSNLFDSLTRLSKFNAIEKIDDEKIINIFENIVSKILSIDHFQCINKFTALYIIQFLEACHNNQLNDKILTDLLKVFDIEEGIFKPENGIPDEYVNFIYQILVIYLINSYDCDKLEFLRRDITEFNEYQWILLNSIIEFNALKDQSILANLIDKITDIEIFIRLGRYRSIALNILNKLNKIQKIDKIDKFVKILIEKVGDEFESFSEVDEDSSLSSYLINEIKKNSDKFVFKDQVFKLIYSSDEFTNEKEFCCSLKFISLFDDILKDPKITEKVKSYYSYAITHEHLTSSYLAMNAFNKYLSDQNFCDNFVMESDIESMFFKMKSSNDQSLIIKKIHKFNSIEKNSIFGEKSLFDVITIKDGFYFVSPAIKQSSIGSLTILKNEKSIVKIYLCEESQNNDLFRIVTHFDKSNFQDEAQIELKINTILKQIKISGNNMIIFNNSSNSVRLVIFSDKKEISFTSDNIDNIFEHRQFADRKSYGMFNIPKKKSFLNKQKIEKILNDDDDFVFSNILQNNLNEKICYRFLYEKNTTLLSINEITSISENLKNDIIQSYKKYLTESTFFITAIKMVSLYPEILNYNSSFMLKLFILLILNYDKFSIELFRKGTFPFPIENIIFKNNFQSNDKFDEISRYTIQNVLNNIVNVPSFRSLFYYHIKNLYREIYSHFPRNSKVIMPEKKYNKLGFIFIPQFGENSKNQIRFQNNKNTPYNLPYLSTNPSFELSNAPKQLLLFPINPEKRNWLFNSPFEFLILLKYFIYLGSTRKERELAKSCLFEAFFIESPILSFYSIEFLKYIFLKIPYETDVSDEIHHSYQRNIRFYHENTNSDNNFYKLFLSIELISKVDPRVTKFYQFFPELISNSSQQNSNSQMKIKLDDFSIYNDEITNDLAENELKLFYTYQLYDLINLFKIKKDPLFPYFSFFKYWATIQKESKLTDQSSIMKSFILDSNDFKSLWIYDYTKEVLDSFIETDFKCSRAPFIVISRIANKLTSLQTKFQYTLLLTVVFLIYQINHLFQLCNVPSVAHVIPDFIDYLTPSSSMQLIRDKIVVNSDVSTIPRIYIDRKSVYLNPKKSESIIAQFSNEIKKLNMSSLQCQKTPWRVTFIGEEAIDASGPSRELMNEIATSIFQKSSKLTIATPSDSSLYIPFTDNFSKYKDVYYSIGVYIGIVIRTKVVQSIPFAPLVWNYIANKTIKEEDIVSVDKNLNEMFRNLRKSVDAHIEIHVPWKGLNWLSKSYTIKGKIGEYFNENEVEEFITCVINDRINSIIDPLNEIRNGFSDNIGFKESLPFGNLFSKMAQGEENFSVEDMMAVCRYRSCEFESQSVVNFWAAVRKLTIQQRSLLLKFITTQSRIPSDSSSNFAIDIVEKSPDDNLNSDDMLLGASTCFNRLYLPKYSNSSIAYQKIVTSIEYCQTMELT</sequence>
<name>A0ABR2LAE5_9EUKA</name>
<evidence type="ECO:0000313" key="4">
    <source>
        <dbReference type="EMBL" id="KAK8900324.1"/>
    </source>
</evidence>
<protein>
    <recommendedName>
        <fullName evidence="3">HECT domain-containing protein</fullName>
    </recommendedName>
</protein>
<accession>A0ABR2LAE5</accession>
<organism evidence="4 5">
    <name type="scientific">Tritrichomonas musculus</name>
    <dbReference type="NCBI Taxonomy" id="1915356"/>
    <lineage>
        <taxon>Eukaryota</taxon>
        <taxon>Metamonada</taxon>
        <taxon>Parabasalia</taxon>
        <taxon>Tritrichomonadida</taxon>
        <taxon>Tritrichomonadidae</taxon>
        <taxon>Tritrichomonas</taxon>
    </lineage>
</organism>
<gene>
    <name evidence="4" type="ORF">M9Y10_002648</name>
</gene>
<evidence type="ECO:0000256" key="1">
    <source>
        <dbReference type="ARBA" id="ARBA00022786"/>
    </source>
</evidence>
<dbReference type="PROSITE" id="PS50237">
    <property type="entry name" value="HECT"/>
    <property type="match status" value="1"/>
</dbReference>
<evidence type="ECO:0000313" key="5">
    <source>
        <dbReference type="Proteomes" id="UP001470230"/>
    </source>
</evidence>
<dbReference type="PANTHER" id="PTHR46654:SF1">
    <property type="entry name" value="E3 UBIQUITIN-PROTEIN LIGASE HECTD3"/>
    <property type="match status" value="1"/>
</dbReference>
<dbReference type="Gene3D" id="3.90.1750.10">
    <property type="entry name" value="Hect, E3 ligase catalytic domains"/>
    <property type="match status" value="1"/>
</dbReference>
<keyword evidence="5" id="KW-1185">Reference proteome</keyword>
<dbReference type="Proteomes" id="UP001470230">
    <property type="component" value="Unassembled WGS sequence"/>
</dbReference>
<evidence type="ECO:0000256" key="2">
    <source>
        <dbReference type="PROSITE-ProRule" id="PRU00104"/>
    </source>
</evidence>
<keyword evidence="1 2" id="KW-0833">Ubl conjugation pathway</keyword>
<feature type="domain" description="HECT" evidence="3">
    <location>
        <begin position="1986"/>
        <end position="2314"/>
    </location>
</feature>
<dbReference type="Pfam" id="PF00632">
    <property type="entry name" value="HECT"/>
    <property type="match status" value="1"/>
</dbReference>